<keyword evidence="2" id="KW-1185">Reference proteome</keyword>
<dbReference type="EMBL" id="BAABHK010000009">
    <property type="protein sequence ID" value="GAA4631668.1"/>
    <property type="molecule type" value="Genomic_DNA"/>
</dbReference>
<accession>A0ABP8UJP8</accession>
<dbReference type="SUPFAM" id="SSF53756">
    <property type="entry name" value="UDP-Glycosyltransferase/glycogen phosphorylase"/>
    <property type="match status" value="1"/>
</dbReference>
<evidence type="ECO:0000313" key="2">
    <source>
        <dbReference type="Proteomes" id="UP001501442"/>
    </source>
</evidence>
<evidence type="ECO:0000313" key="1">
    <source>
        <dbReference type="EMBL" id="GAA4631668.1"/>
    </source>
</evidence>
<protein>
    <recommendedName>
        <fullName evidence="3">Glycosyltransferase</fullName>
    </recommendedName>
</protein>
<proteinExistence type="predicted"/>
<dbReference type="RefSeq" id="WP_345434656.1">
    <property type="nucleotide sequence ID" value="NZ_BAABHK010000009.1"/>
</dbReference>
<organism evidence="1 2">
    <name type="scientific">Actinoallomurus vinaceus</name>
    <dbReference type="NCBI Taxonomy" id="1080074"/>
    <lineage>
        <taxon>Bacteria</taxon>
        <taxon>Bacillati</taxon>
        <taxon>Actinomycetota</taxon>
        <taxon>Actinomycetes</taxon>
        <taxon>Streptosporangiales</taxon>
        <taxon>Thermomonosporaceae</taxon>
        <taxon>Actinoallomurus</taxon>
    </lineage>
</organism>
<dbReference type="Proteomes" id="UP001501442">
    <property type="component" value="Unassembled WGS sequence"/>
</dbReference>
<reference evidence="2" key="1">
    <citation type="journal article" date="2019" name="Int. J. Syst. Evol. Microbiol.">
        <title>The Global Catalogue of Microorganisms (GCM) 10K type strain sequencing project: providing services to taxonomists for standard genome sequencing and annotation.</title>
        <authorList>
            <consortium name="The Broad Institute Genomics Platform"/>
            <consortium name="The Broad Institute Genome Sequencing Center for Infectious Disease"/>
            <person name="Wu L."/>
            <person name="Ma J."/>
        </authorList>
    </citation>
    <scope>NUCLEOTIDE SEQUENCE [LARGE SCALE GENOMIC DNA]</scope>
    <source>
        <strain evidence="2">JCM 17939</strain>
    </source>
</reference>
<dbReference type="Pfam" id="PF13692">
    <property type="entry name" value="Glyco_trans_1_4"/>
    <property type="match status" value="1"/>
</dbReference>
<gene>
    <name evidence="1" type="ORF">GCM10023196_061970</name>
</gene>
<comment type="caution">
    <text evidence="1">The sequence shown here is derived from an EMBL/GenBank/DDBJ whole genome shotgun (WGS) entry which is preliminary data.</text>
</comment>
<dbReference type="Gene3D" id="3.40.50.11010">
    <property type="match status" value="1"/>
</dbReference>
<evidence type="ECO:0008006" key="3">
    <source>
        <dbReference type="Google" id="ProtNLM"/>
    </source>
</evidence>
<name>A0ABP8UJP8_9ACTN</name>
<dbReference type="Gene3D" id="3.40.50.2000">
    <property type="entry name" value="Glycogen Phosphorylase B"/>
    <property type="match status" value="1"/>
</dbReference>
<sequence length="372" mass="39243">MNLVVYFGGTGYDGVAGTDRRMADGLAALTPVLYVDPPRSVLTPLIHPHLAASLRGPALREVRAGLWWLTPRVLPGAQRPGMRPVTDALIRRAARRAAAGLGMRVPAVVVAGPGDLLGAVPGARAVYYATDDLVAGAALLGQSARHLRAAQARQLARADAVAVVSPVLRERFAGAVVIPNGCTPVDADAAPWPGDVPGSFAGPVAGFVGHINARIDLTLLETVAGSGRPLLLVGPHDPSYAPARFAALVARANVCWTGRKPAEELASYLRVIDVGLTPYATSDFNRASFPIKTLDYLAAGRGVVSTDLPATAWLGTDLVRTAARDDFAAAVEKELAVPRTPELQARRRAFAERHTWSRRARDLAALLGLENQ</sequence>